<evidence type="ECO:0000256" key="4">
    <source>
        <dbReference type="ARBA" id="ARBA00022989"/>
    </source>
</evidence>
<evidence type="ECO:0000256" key="2">
    <source>
        <dbReference type="ARBA" id="ARBA00006143"/>
    </source>
</evidence>
<organism evidence="8 9">
    <name type="scientific">Catellatospora coxensis</name>
    <dbReference type="NCBI Taxonomy" id="310354"/>
    <lineage>
        <taxon>Bacteria</taxon>
        <taxon>Bacillati</taxon>
        <taxon>Actinomycetota</taxon>
        <taxon>Actinomycetes</taxon>
        <taxon>Micromonosporales</taxon>
        <taxon>Micromonosporaceae</taxon>
        <taxon>Catellatospora</taxon>
    </lineage>
</organism>
<dbReference type="PANTHER" id="PTHR31272:SF4">
    <property type="entry name" value="CYTOCHROME C-TYPE BIOGENESIS PROTEIN HI_1454-RELATED"/>
    <property type="match status" value="1"/>
</dbReference>
<dbReference type="AlphaFoldDB" id="A0A8J3KMD1"/>
<feature type="transmembrane region" description="Helical" evidence="6">
    <location>
        <begin position="52"/>
        <end position="73"/>
    </location>
</feature>
<keyword evidence="5 6" id="KW-0472">Membrane</keyword>
<gene>
    <name evidence="8" type="ORF">Cco03nite_23520</name>
</gene>
<comment type="caution">
    <text evidence="8">The sequence shown here is derived from an EMBL/GenBank/DDBJ whole genome shotgun (WGS) entry which is preliminary data.</text>
</comment>
<feature type="transmembrane region" description="Helical" evidence="6">
    <location>
        <begin position="85"/>
        <end position="105"/>
    </location>
</feature>
<feature type="transmembrane region" description="Helical" evidence="6">
    <location>
        <begin position="126"/>
        <end position="156"/>
    </location>
</feature>
<keyword evidence="9" id="KW-1185">Reference proteome</keyword>
<name>A0A8J3KMD1_9ACTN</name>
<dbReference type="GO" id="GO:0016020">
    <property type="term" value="C:membrane"/>
    <property type="evidence" value="ECO:0007669"/>
    <property type="project" value="UniProtKB-SubCell"/>
</dbReference>
<dbReference type="Pfam" id="PF02683">
    <property type="entry name" value="DsbD_TM"/>
    <property type="match status" value="1"/>
</dbReference>
<protein>
    <recommendedName>
        <fullName evidence="7">Cytochrome C biogenesis protein transmembrane domain-containing protein</fullName>
    </recommendedName>
</protein>
<dbReference type="InterPro" id="IPR051790">
    <property type="entry name" value="Cytochrome_c-biogenesis_DsbD"/>
</dbReference>
<keyword evidence="3 6" id="KW-0812">Transmembrane</keyword>
<evidence type="ECO:0000256" key="1">
    <source>
        <dbReference type="ARBA" id="ARBA00004141"/>
    </source>
</evidence>
<evidence type="ECO:0000256" key="3">
    <source>
        <dbReference type="ARBA" id="ARBA00022692"/>
    </source>
</evidence>
<evidence type="ECO:0000313" key="9">
    <source>
        <dbReference type="Proteomes" id="UP000630887"/>
    </source>
</evidence>
<feature type="transmembrane region" description="Helical" evidence="6">
    <location>
        <begin position="201"/>
        <end position="224"/>
    </location>
</feature>
<dbReference type="InterPro" id="IPR003834">
    <property type="entry name" value="Cyt_c_assmbl_TM_dom"/>
</dbReference>
<reference evidence="8 9" key="1">
    <citation type="submission" date="2021-01" db="EMBL/GenBank/DDBJ databases">
        <title>Whole genome shotgun sequence of Catellatospora coxensis NBRC 107359.</title>
        <authorList>
            <person name="Komaki H."/>
            <person name="Tamura T."/>
        </authorList>
    </citation>
    <scope>NUCLEOTIDE SEQUENCE [LARGE SCALE GENOMIC DNA]</scope>
    <source>
        <strain evidence="8 9">NBRC 107359</strain>
    </source>
</reference>
<feature type="transmembrane region" description="Helical" evidence="6">
    <location>
        <begin position="168"/>
        <end position="189"/>
    </location>
</feature>
<evidence type="ECO:0000313" key="8">
    <source>
        <dbReference type="EMBL" id="GIG05652.1"/>
    </source>
</evidence>
<evidence type="ECO:0000256" key="5">
    <source>
        <dbReference type="ARBA" id="ARBA00023136"/>
    </source>
</evidence>
<keyword evidence="4 6" id="KW-1133">Transmembrane helix</keyword>
<evidence type="ECO:0000256" key="6">
    <source>
        <dbReference type="SAM" id="Phobius"/>
    </source>
</evidence>
<feature type="transmembrane region" description="Helical" evidence="6">
    <location>
        <begin position="257"/>
        <end position="276"/>
    </location>
</feature>
<feature type="transmembrane region" description="Helical" evidence="6">
    <location>
        <begin position="6"/>
        <end position="32"/>
    </location>
</feature>
<dbReference type="PANTHER" id="PTHR31272">
    <property type="entry name" value="CYTOCHROME C-TYPE BIOGENESIS PROTEIN HI_1454-RELATED"/>
    <property type="match status" value="1"/>
</dbReference>
<sequence>MDTASYSLALSAGLLAAVNPCGFAMLPAYVSLLVTADHGGQPPRWPTRLARALAMTAAMTAGFVTVFGGFGLLAAPAADWIAARLPWVTVCIGLVLLALGGWLTAGRQLPSPVPKTGAAPHLRQRFWPMYLFGMSFAVALLGCTIGPFLAVVVTAFTTGSAASGAGLFVAYATGMAVIVGAIAVAVAAAQQTAIRWLRRAGAVVSRLGGVLMVAAGAYVAWYGWYEIRLYRGQTTADPVIDAAAAVQQWLSQTLDSAGPAAIAVTLALAVFTTVWWHRSRSDT</sequence>
<dbReference type="RefSeq" id="WP_239167306.1">
    <property type="nucleotide sequence ID" value="NZ_BAAALC010000025.1"/>
</dbReference>
<dbReference type="EMBL" id="BONI01000016">
    <property type="protein sequence ID" value="GIG05652.1"/>
    <property type="molecule type" value="Genomic_DNA"/>
</dbReference>
<dbReference type="Proteomes" id="UP000630887">
    <property type="component" value="Unassembled WGS sequence"/>
</dbReference>
<proteinExistence type="inferred from homology"/>
<evidence type="ECO:0000259" key="7">
    <source>
        <dbReference type="Pfam" id="PF02683"/>
    </source>
</evidence>
<accession>A0A8J3KMD1</accession>
<comment type="subcellular location">
    <subcellularLocation>
        <location evidence="1">Membrane</location>
        <topology evidence="1">Multi-pass membrane protein</topology>
    </subcellularLocation>
</comment>
<feature type="domain" description="Cytochrome C biogenesis protein transmembrane" evidence="7">
    <location>
        <begin position="8"/>
        <end position="214"/>
    </location>
</feature>
<dbReference type="GO" id="GO:0017004">
    <property type="term" value="P:cytochrome complex assembly"/>
    <property type="evidence" value="ECO:0007669"/>
    <property type="project" value="InterPro"/>
</dbReference>
<comment type="similarity">
    <text evidence="2">Belongs to the DsbD family.</text>
</comment>